<dbReference type="Proteomes" id="UP000664203">
    <property type="component" value="Unassembled WGS sequence"/>
</dbReference>
<evidence type="ECO:0000256" key="7">
    <source>
        <dbReference type="PROSITE-ProRule" id="PRU01393"/>
    </source>
</evidence>
<keyword evidence="5 9" id="KW-0378">Hydrolase</keyword>
<dbReference type="SUPFAM" id="SSF54001">
    <property type="entry name" value="Cysteine proteinases"/>
    <property type="match status" value="1"/>
</dbReference>
<evidence type="ECO:0000313" key="10">
    <source>
        <dbReference type="Proteomes" id="UP000664203"/>
    </source>
</evidence>
<dbReference type="InterPro" id="IPR001578">
    <property type="entry name" value="Peptidase_C12_UCH"/>
</dbReference>
<dbReference type="AlphaFoldDB" id="A0A8H3J9Z5"/>
<organism evidence="9 10">
    <name type="scientific">Alectoria fallacina</name>
    <dbReference type="NCBI Taxonomy" id="1903189"/>
    <lineage>
        <taxon>Eukaryota</taxon>
        <taxon>Fungi</taxon>
        <taxon>Dikarya</taxon>
        <taxon>Ascomycota</taxon>
        <taxon>Pezizomycotina</taxon>
        <taxon>Lecanoromycetes</taxon>
        <taxon>OSLEUM clade</taxon>
        <taxon>Lecanoromycetidae</taxon>
        <taxon>Lecanorales</taxon>
        <taxon>Lecanorineae</taxon>
        <taxon>Parmeliaceae</taxon>
        <taxon>Alectoria</taxon>
    </lineage>
</organism>
<dbReference type="InterPro" id="IPR036959">
    <property type="entry name" value="Peptidase_C12_UCH_sf"/>
</dbReference>
<proteinExistence type="inferred from homology"/>
<evidence type="ECO:0000256" key="3">
    <source>
        <dbReference type="ARBA" id="ARBA00022670"/>
    </source>
</evidence>
<dbReference type="GO" id="GO:0004843">
    <property type="term" value="F:cysteine-type deubiquitinase activity"/>
    <property type="evidence" value="ECO:0007669"/>
    <property type="project" value="UniProtKB-EC"/>
</dbReference>
<evidence type="ECO:0000256" key="6">
    <source>
        <dbReference type="ARBA" id="ARBA00022807"/>
    </source>
</evidence>
<keyword evidence="4" id="KW-0833">Ubl conjugation pathway</keyword>
<dbReference type="GO" id="GO:0005737">
    <property type="term" value="C:cytoplasm"/>
    <property type="evidence" value="ECO:0007669"/>
    <property type="project" value="TreeGrafter"/>
</dbReference>
<comment type="caution">
    <text evidence="7">Lacks conserved residue(s) required for the propagation of feature annotation.</text>
</comment>
<comment type="caution">
    <text evidence="9">The sequence shown here is derived from an EMBL/GenBank/DDBJ whole genome shotgun (WGS) entry which is preliminary data.</text>
</comment>
<reference evidence="9" key="1">
    <citation type="submission" date="2021-03" db="EMBL/GenBank/DDBJ databases">
        <authorList>
            <person name="Tagirdzhanova G."/>
        </authorList>
    </citation>
    <scope>NUCLEOTIDE SEQUENCE</scope>
</reference>
<dbReference type="OrthoDB" id="1924260at2759"/>
<dbReference type="PANTHER" id="PTHR10589:SF29">
    <property type="entry name" value="UBIQUITIN CARBOXYL-TERMINAL HYDROLASE"/>
    <property type="match status" value="1"/>
</dbReference>
<evidence type="ECO:0000259" key="8">
    <source>
        <dbReference type="PROSITE" id="PS52048"/>
    </source>
</evidence>
<gene>
    <name evidence="9" type="primary">BAP1</name>
    <name evidence="9" type="ORF">ALECFALPRED_011125</name>
</gene>
<dbReference type="EC" id="3.4.19.12" evidence="2"/>
<evidence type="ECO:0000256" key="2">
    <source>
        <dbReference type="ARBA" id="ARBA00012759"/>
    </source>
</evidence>
<sequence>MAGRATRRRVGSSSTISNATFSEKAFPQDSSAPATIEDKGNWKGFCEIESEPAFFNVMLKKFGVQGVKVQEIVSLDDELLAFLPRPVYGLIFLFKWIEEDSEKQEQSCPEGVWFANQVGFVHSSLAIVSN</sequence>
<name>A0A8H3J9Z5_9LECA</name>
<keyword evidence="10" id="KW-1185">Reference proteome</keyword>
<keyword evidence="3" id="KW-0645">Protease</keyword>
<dbReference type="Gene3D" id="3.40.532.10">
    <property type="entry name" value="Peptidase C12, ubiquitin carboxyl-terminal hydrolase"/>
    <property type="match status" value="1"/>
</dbReference>
<dbReference type="EMBL" id="CAJPDR010000982">
    <property type="protein sequence ID" value="CAF9943347.1"/>
    <property type="molecule type" value="Genomic_DNA"/>
</dbReference>
<accession>A0A8H3J9Z5</accession>
<comment type="catalytic activity">
    <reaction evidence="1">
        <text>Thiol-dependent hydrolysis of ester, thioester, amide, peptide and isopeptide bonds formed by the C-terminal Gly of ubiquitin (a 76-residue protein attached to proteins as an intracellular targeting signal).</text>
        <dbReference type="EC" id="3.4.19.12"/>
    </reaction>
</comment>
<dbReference type="PANTHER" id="PTHR10589">
    <property type="entry name" value="UBIQUITIN CARBOXYL-TERMINAL HYDROLASE"/>
    <property type="match status" value="1"/>
</dbReference>
<dbReference type="PROSITE" id="PS52048">
    <property type="entry name" value="UCH_DOMAIN"/>
    <property type="match status" value="1"/>
</dbReference>
<evidence type="ECO:0000313" key="9">
    <source>
        <dbReference type="EMBL" id="CAF9943347.1"/>
    </source>
</evidence>
<dbReference type="GO" id="GO:0006511">
    <property type="term" value="P:ubiquitin-dependent protein catabolic process"/>
    <property type="evidence" value="ECO:0007669"/>
    <property type="project" value="InterPro"/>
</dbReference>
<dbReference type="Pfam" id="PF01088">
    <property type="entry name" value="Peptidase_C12"/>
    <property type="match status" value="1"/>
</dbReference>
<dbReference type="GO" id="GO:0016579">
    <property type="term" value="P:protein deubiquitination"/>
    <property type="evidence" value="ECO:0007669"/>
    <property type="project" value="TreeGrafter"/>
</dbReference>
<keyword evidence="6" id="KW-0788">Thiol protease</keyword>
<feature type="domain" description="UCH catalytic" evidence="8">
    <location>
        <begin position="44"/>
        <end position="130"/>
    </location>
</feature>
<comment type="similarity">
    <text evidence="7">Belongs to the peptidase C12 family.</text>
</comment>
<evidence type="ECO:0000256" key="4">
    <source>
        <dbReference type="ARBA" id="ARBA00022786"/>
    </source>
</evidence>
<protein>
    <recommendedName>
        <fullName evidence="2">ubiquitinyl hydrolase 1</fullName>
        <ecNumber evidence="2">3.4.19.12</ecNumber>
    </recommendedName>
</protein>
<evidence type="ECO:0000256" key="5">
    <source>
        <dbReference type="ARBA" id="ARBA00022801"/>
    </source>
</evidence>
<evidence type="ECO:0000256" key="1">
    <source>
        <dbReference type="ARBA" id="ARBA00000707"/>
    </source>
</evidence>
<dbReference type="InterPro" id="IPR038765">
    <property type="entry name" value="Papain-like_cys_pep_sf"/>
</dbReference>